<dbReference type="InterPro" id="IPR037167">
    <property type="entry name" value="Peptidase_S11_C_sf"/>
</dbReference>
<evidence type="ECO:0000256" key="10">
    <source>
        <dbReference type="ARBA" id="ARBA00022984"/>
    </source>
</evidence>
<protein>
    <recommendedName>
        <fullName evidence="4">serine-type D-Ala-D-Ala carboxypeptidase</fullName>
        <ecNumber evidence="4">3.4.16.4</ecNumber>
    </recommendedName>
</protein>
<reference evidence="16 17" key="1">
    <citation type="journal article" date="2020" name="Microorganisms">
        <title>Osmotic Adaptation and Compatible Solute Biosynthesis of Phototrophic Bacteria as Revealed from Genome Analyses.</title>
        <authorList>
            <person name="Imhoff J.F."/>
            <person name="Rahn T."/>
            <person name="Kunzel S."/>
            <person name="Keller A."/>
            <person name="Neulinger S.C."/>
        </authorList>
    </citation>
    <scope>NUCLEOTIDE SEQUENCE [LARGE SCALE GENOMIC DNA]</scope>
    <source>
        <strain evidence="16 17">DSM 9895</strain>
    </source>
</reference>
<dbReference type="SMART" id="SM00936">
    <property type="entry name" value="PBP5_C"/>
    <property type="match status" value="1"/>
</dbReference>
<keyword evidence="8" id="KW-0378">Hydrolase</keyword>
<feature type="domain" description="Peptidase S11 D-Ala-D-Ala carboxypeptidase A C-terminal" evidence="15">
    <location>
        <begin position="269"/>
        <end position="359"/>
    </location>
</feature>
<dbReference type="Gene3D" id="3.40.710.10">
    <property type="entry name" value="DD-peptidase/beta-lactamase superfamily"/>
    <property type="match status" value="1"/>
</dbReference>
<feature type="signal peptide" evidence="14">
    <location>
        <begin position="1"/>
        <end position="19"/>
    </location>
</feature>
<dbReference type="Gene3D" id="2.60.410.10">
    <property type="entry name" value="D-Ala-D-Ala carboxypeptidase, C-terminal domain"/>
    <property type="match status" value="1"/>
</dbReference>
<dbReference type="InterPro" id="IPR012338">
    <property type="entry name" value="Beta-lactam/transpept-like"/>
</dbReference>
<evidence type="ECO:0000256" key="9">
    <source>
        <dbReference type="ARBA" id="ARBA00022960"/>
    </source>
</evidence>
<gene>
    <name evidence="16" type="ORF">CKO28_08320</name>
</gene>
<dbReference type="SUPFAM" id="SSF56601">
    <property type="entry name" value="beta-lactamase/transpeptidase-like"/>
    <property type="match status" value="1"/>
</dbReference>
<keyword evidence="7 14" id="KW-0732">Signal</keyword>
<comment type="similarity">
    <text evidence="3 13">Belongs to the peptidase S11 family.</text>
</comment>
<name>A0ABS1DCB3_9PROT</name>
<dbReference type="Pfam" id="PF07943">
    <property type="entry name" value="PBP5_C"/>
    <property type="match status" value="1"/>
</dbReference>
<proteinExistence type="inferred from homology"/>
<evidence type="ECO:0000256" key="8">
    <source>
        <dbReference type="ARBA" id="ARBA00022801"/>
    </source>
</evidence>
<evidence type="ECO:0000256" key="6">
    <source>
        <dbReference type="ARBA" id="ARBA00022670"/>
    </source>
</evidence>
<dbReference type="InterPro" id="IPR012907">
    <property type="entry name" value="Peptidase_S11_C"/>
</dbReference>
<dbReference type="PANTHER" id="PTHR21581">
    <property type="entry name" value="D-ALANYL-D-ALANINE CARBOXYPEPTIDASE"/>
    <property type="match status" value="1"/>
</dbReference>
<dbReference type="RefSeq" id="WP_200340210.1">
    <property type="nucleotide sequence ID" value="NZ_NRRL01000016.1"/>
</dbReference>
<dbReference type="InterPro" id="IPR015956">
    <property type="entry name" value="Peniciliin-bd_prot_C_sf"/>
</dbReference>
<evidence type="ECO:0000313" key="16">
    <source>
        <dbReference type="EMBL" id="MBK1668040.1"/>
    </source>
</evidence>
<dbReference type="PRINTS" id="PR00725">
    <property type="entry name" value="DADACBPTASE1"/>
</dbReference>
<dbReference type="EC" id="3.4.16.4" evidence="4"/>
<evidence type="ECO:0000256" key="13">
    <source>
        <dbReference type="RuleBase" id="RU004016"/>
    </source>
</evidence>
<keyword evidence="9" id="KW-0133">Cell shape</keyword>
<keyword evidence="17" id="KW-1185">Reference proteome</keyword>
<dbReference type="SUPFAM" id="SSF69189">
    <property type="entry name" value="Penicillin-binding protein associated domain"/>
    <property type="match status" value="1"/>
</dbReference>
<evidence type="ECO:0000313" key="17">
    <source>
        <dbReference type="Proteomes" id="UP001296873"/>
    </source>
</evidence>
<dbReference type="GO" id="GO:0004180">
    <property type="term" value="F:carboxypeptidase activity"/>
    <property type="evidence" value="ECO:0007669"/>
    <property type="project" value="UniProtKB-KW"/>
</dbReference>
<evidence type="ECO:0000256" key="5">
    <source>
        <dbReference type="ARBA" id="ARBA00022645"/>
    </source>
</evidence>
<dbReference type="PANTHER" id="PTHR21581:SF6">
    <property type="entry name" value="TRAFFICKING PROTEIN PARTICLE COMPLEX SUBUNIT 12"/>
    <property type="match status" value="1"/>
</dbReference>
<evidence type="ECO:0000256" key="12">
    <source>
        <dbReference type="ARBA" id="ARBA00034000"/>
    </source>
</evidence>
<evidence type="ECO:0000259" key="15">
    <source>
        <dbReference type="SMART" id="SM00936"/>
    </source>
</evidence>
<dbReference type="Pfam" id="PF00768">
    <property type="entry name" value="Peptidase_S11"/>
    <property type="match status" value="1"/>
</dbReference>
<keyword evidence="5 16" id="KW-0121">Carboxypeptidase</keyword>
<evidence type="ECO:0000256" key="14">
    <source>
        <dbReference type="SAM" id="SignalP"/>
    </source>
</evidence>
<keyword evidence="11" id="KW-0961">Cell wall biogenesis/degradation</keyword>
<dbReference type="Proteomes" id="UP001296873">
    <property type="component" value="Unassembled WGS sequence"/>
</dbReference>
<evidence type="ECO:0000256" key="3">
    <source>
        <dbReference type="ARBA" id="ARBA00007164"/>
    </source>
</evidence>
<evidence type="ECO:0000256" key="11">
    <source>
        <dbReference type="ARBA" id="ARBA00023316"/>
    </source>
</evidence>
<feature type="chain" id="PRO_5046502622" description="serine-type D-Ala-D-Ala carboxypeptidase" evidence="14">
    <location>
        <begin position="20"/>
        <end position="378"/>
    </location>
</feature>
<keyword evidence="10" id="KW-0573">Peptidoglycan synthesis</keyword>
<comment type="catalytic activity">
    <reaction evidence="12">
        <text>Preferential cleavage: (Ac)2-L-Lys-D-Ala-|-D-Ala. Also transpeptidation of peptidyl-alanyl moieties that are N-acyl substituents of D-alanine.</text>
        <dbReference type="EC" id="3.4.16.4"/>
    </reaction>
</comment>
<comment type="caution">
    <text evidence="16">The sequence shown here is derived from an EMBL/GenBank/DDBJ whole genome shotgun (WGS) entry which is preliminary data.</text>
</comment>
<dbReference type="InterPro" id="IPR001967">
    <property type="entry name" value="Peptidase_S11_N"/>
</dbReference>
<evidence type="ECO:0000256" key="4">
    <source>
        <dbReference type="ARBA" id="ARBA00012448"/>
    </source>
</evidence>
<dbReference type="InterPro" id="IPR018044">
    <property type="entry name" value="Peptidase_S11"/>
</dbReference>
<evidence type="ECO:0000256" key="2">
    <source>
        <dbReference type="ARBA" id="ARBA00004752"/>
    </source>
</evidence>
<evidence type="ECO:0000256" key="7">
    <source>
        <dbReference type="ARBA" id="ARBA00022729"/>
    </source>
</evidence>
<dbReference type="EMBL" id="NRRL01000016">
    <property type="protein sequence ID" value="MBK1668040.1"/>
    <property type="molecule type" value="Genomic_DNA"/>
</dbReference>
<keyword evidence="6" id="KW-0645">Protease</keyword>
<accession>A0ABS1DCB3</accession>
<organism evidence="16 17">
    <name type="scientific">Rhodovibrio sodomensis</name>
    <dbReference type="NCBI Taxonomy" id="1088"/>
    <lineage>
        <taxon>Bacteria</taxon>
        <taxon>Pseudomonadati</taxon>
        <taxon>Pseudomonadota</taxon>
        <taxon>Alphaproteobacteria</taxon>
        <taxon>Rhodospirillales</taxon>
        <taxon>Rhodovibrionaceae</taxon>
        <taxon>Rhodovibrio</taxon>
    </lineage>
</organism>
<evidence type="ECO:0000256" key="1">
    <source>
        <dbReference type="ARBA" id="ARBA00003217"/>
    </source>
</evidence>
<comment type="pathway">
    <text evidence="2">Cell wall biogenesis; peptidoglycan biosynthesis.</text>
</comment>
<sequence length="378" mass="41583">MRRTLIRLSLALLAVTAAAAPSAALETKAREAVVMDYNTGTVLFEKNAREAMPPASMTKIMTAYVIFDRLKNGDLSMDDKFVVSEKAWRKGGSKMFVEVGNEITVENLLQGMIVQSGNDASIVLAEGIAGSEEAFADIMNEYAERLNMPATNFENATGWPDADHRTSALGLARLARALITDFPNYYDRFYSQLEFTWNDIRQYNRNPLLRRNMGVDGLKTGYTSNAGYGLTASAKRDGRRVITVVNGLERPSGRENESARLIEWAFREFKNVELFAEGETVEQAEVWLGSQPRVPLVTDQRLVMTLPSDATDSMTVTVSYQAPIPAPIQAGQQLATLKIEAPNVETRTIPLTAGETVPQLGPFGRIVSGVEYLVFGAP</sequence>
<comment type="function">
    <text evidence="1">Removes C-terminal D-alanyl residues from sugar-peptide cell wall precursors.</text>
</comment>